<dbReference type="CDD" id="cd00564">
    <property type="entry name" value="TMP_TenI"/>
    <property type="match status" value="1"/>
</dbReference>
<dbReference type="Gene3D" id="3.20.20.70">
    <property type="entry name" value="Aldolase class I"/>
    <property type="match status" value="1"/>
</dbReference>
<dbReference type="InterPro" id="IPR036206">
    <property type="entry name" value="ThiamineP_synth_sf"/>
</dbReference>
<evidence type="ECO:0000313" key="5">
    <source>
        <dbReference type="Proteomes" id="UP000285120"/>
    </source>
</evidence>
<dbReference type="InterPro" id="IPR013785">
    <property type="entry name" value="Aldolase_TIM"/>
</dbReference>
<keyword evidence="5" id="KW-1185">Reference proteome</keyword>
<dbReference type="RefSeq" id="WP_120192770.1">
    <property type="nucleotide sequence ID" value="NZ_RAPK01000008.1"/>
</dbReference>
<dbReference type="Pfam" id="PF02581">
    <property type="entry name" value="TMP-TENI"/>
    <property type="match status" value="1"/>
</dbReference>
<dbReference type="GO" id="GO:0005737">
    <property type="term" value="C:cytoplasm"/>
    <property type="evidence" value="ECO:0007669"/>
    <property type="project" value="TreeGrafter"/>
</dbReference>
<sequence>MNIQRNELHAVSTGRQTLEEWMYISKKIKKYTDCFHVREPLWSLEELRTAIEFLQKEGVAPEQIRLNIPEEKRSCFSGTGFHLKEAAVQKPEQSLITGWSVHSREAAREKEQAGADYLFFGHVFSTASKQDLQPRGLQQLSIVARESHLPVIAIGGITPEQVKACIRSGAAGIAVLSGLYEAADPEQQACAYSTKLNKEGK</sequence>
<proteinExistence type="predicted"/>
<dbReference type="PANTHER" id="PTHR20857:SF22">
    <property type="entry name" value="THIAZOLE TAUTOMERASE"/>
    <property type="match status" value="1"/>
</dbReference>
<evidence type="ECO:0000256" key="1">
    <source>
        <dbReference type="ARBA" id="ARBA00004948"/>
    </source>
</evidence>
<feature type="domain" description="Thiamine phosphate synthase/TenI" evidence="3">
    <location>
        <begin position="90"/>
        <end position="179"/>
    </location>
</feature>
<protein>
    <submittedName>
        <fullName evidence="4">Thiazole tautomerase (Transcriptional regulator TenI)</fullName>
    </submittedName>
</protein>
<evidence type="ECO:0000313" key="4">
    <source>
        <dbReference type="EMBL" id="RKD73292.1"/>
    </source>
</evidence>
<evidence type="ECO:0000256" key="2">
    <source>
        <dbReference type="ARBA" id="ARBA00022977"/>
    </source>
</evidence>
<keyword evidence="2" id="KW-0784">Thiamine biosynthesis</keyword>
<name>A0A419V4C4_9BACL</name>
<dbReference type="SUPFAM" id="SSF51391">
    <property type="entry name" value="Thiamin phosphate synthase"/>
    <property type="match status" value="1"/>
</dbReference>
<accession>A0A419V4C4</accession>
<comment type="pathway">
    <text evidence="1">Cofactor biosynthesis; thiamine diphosphate biosynthesis.</text>
</comment>
<dbReference type="GO" id="GO:0004789">
    <property type="term" value="F:thiamine-phosphate diphosphorylase activity"/>
    <property type="evidence" value="ECO:0007669"/>
    <property type="project" value="TreeGrafter"/>
</dbReference>
<dbReference type="AlphaFoldDB" id="A0A419V4C4"/>
<dbReference type="GO" id="GO:0009228">
    <property type="term" value="P:thiamine biosynthetic process"/>
    <property type="evidence" value="ECO:0007669"/>
    <property type="project" value="UniProtKB-KW"/>
</dbReference>
<dbReference type="InterPro" id="IPR022998">
    <property type="entry name" value="ThiamineP_synth_TenI"/>
</dbReference>
<comment type="caution">
    <text evidence="4">The sequence shown here is derived from an EMBL/GenBank/DDBJ whole genome shotgun (WGS) entry which is preliminary data.</text>
</comment>
<dbReference type="EMBL" id="RAPK01000008">
    <property type="protein sequence ID" value="RKD73292.1"/>
    <property type="molecule type" value="Genomic_DNA"/>
</dbReference>
<dbReference type="PANTHER" id="PTHR20857">
    <property type="entry name" value="THIAMINE-PHOSPHATE PYROPHOSPHORYLASE"/>
    <property type="match status" value="1"/>
</dbReference>
<dbReference type="Proteomes" id="UP000285120">
    <property type="component" value="Unassembled WGS sequence"/>
</dbReference>
<evidence type="ECO:0000259" key="3">
    <source>
        <dbReference type="Pfam" id="PF02581"/>
    </source>
</evidence>
<organism evidence="4 5">
    <name type="scientific">Sinobaca qinghaiensis</name>
    <dbReference type="NCBI Taxonomy" id="342944"/>
    <lineage>
        <taxon>Bacteria</taxon>
        <taxon>Bacillati</taxon>
        <taxon>Bacillota</taxon>
        <taxon>Bacilli</taxon>
        <taxon>Bacillales</taxon>
        <taxon>Sporolactobacillaceae</taxon>
        <taxon>Sinobaca</taxon>
    </lineage>
</organism>
<reference evidence="4 5" key="1">
    <citation type="submission" date="2018-09" db="EMBL/GenBank/DDBJ databases">
        <title>Genomic Encyclopedia of Archaeal and Bacterial Type Strains, Phase II (KMG-II): from individual species to whole genera.</title>
        <authorList>
            <person name="Goeker M."/>
        </authorList>
    </citation>
    <scope>NUCLEOTIDE SEQUENCE [LARGE SCALE GENOMIC DNA]</scope>
    <source>
        <strain evidence="4 5">DSM 17008</strain>
    </source>
</reference>
<dbReference type="OrthoDB" id="9815348at2"/>
<gene>
    <name evidence="4" type="ORF">ATL39_1583</name>
</gene>